<evidence type="ECO:0000256" key="2">
    <source>
        <dbReference type="SAM" id="MobiDB-lite"/>
    </source>
</evidence>
<proteinExistence type="predicted"/>
<dbReference type="InterPro" id="IPR003409">
    <property type="entry name" value="MORN"/>
</dbReference>
<dbReference type="SUPFAM" id="SSF82185">
    <property type="entry name" value="Histone H3 K4-specific methyltransferase SET7/9 N-terminal domain"/>
    <property type="match status" value="1"/>
</dbReference>
<reference evidence="3" key="1">
    <citation type="submission" date="2023-07" db="EMBL/GenBank/DDBJ databases">
        <authorList>
            <consortium name="AG Swart"/>
            <person name="Singh M."/>
            <person name="Singh A."/>
            <person name="Seah K."/>
            <person name="Emmerich C."/>
        </authorList>
    </citation>
    <scope>NUCLEOTIDE SEQUENCE</scope>
    <source>
        <strain evidence="3">DP1</strain>
    </source>
</reference>
<dbReference type="Pfam" id="PF02493">
    <property type="entry name" value="MORN"/>
    <property type="match status" value="2"/>
</dbReference>
<dbReference type="EMBL" id="CAMPGE010021434">
    <property type="protein sequence ID" value="CAI2379580.1"/>
    <property type="molecule type" value="Genomic_DNA"/>
</dbReference>
<protein>
    <submittedName>
        <fullName evidence="3">Uncharacterized protein</fullName>
    </submittedName>
</protein>
<keyword evidence="1" id="KW-0677">Repeat</keyword>
<sequence>MGTSCYSSLTHSKTTLTQHNSSKTQSKPMTNPLENPQRHDPYPFFCRCYEHKDSAPITFKNFKIKKGNFKAYTNDVEVSVIDIGSYEGEYYLHEGLKLPHGVGIGSFRNFHPIPDIKADEYTYDGSWKNGLMDGSGVLKCIFSASVSESELAHSQSCYEAIYKGDFEAGKLHGKATIAKIDKKLDVKYEKVMLKKKSKRPDQMSSSSFDTEIIDSSMKM</sequence>
<name>A0AAD2D4F9_EUPCR</name>
<accession>A0AAD2D4F9</accession>
<organism evidence="3 4">
    <name type="scientific">Euplotes crassus</name>
    <dbReference type="NCBI Taxonomy" id="5936"/>
    <lineage>
        <taxon>Eukaryota</taxon>
        <taxon>Sar</taxon>
        <taxon>Alveolata</taxon>
        <taxon>Ciliophora</taxon>
        <taxon>Intramacronucleata</taxon>
        <taxon>Spirotrichea</taxon>
        <taxon>Hypotrichia</taxon>
        <taxon>Euplotida</taxon>
        <taxon>Euplotidae</taxon>
        <taxon>Moneuplotes</taxon>
    </lineage>
</organism>
<keyword evidence="4" id="KW-1185">Reference proteome</keyword>
<feature type="region of interest" description="Disordered" evidence="2">
    <location>
        <begin position="1"/>
        <end position="37"/>
    </location>
</feature>
<evidence type="ECO:0000256" key="1">
    <source>
        <dbReference type="ARBA" id="ARBA00022737"/>
    </source>
</evidence>
<dbReference type="Proteomes" id="UP001295684">
    <property type="component" value="Unassembled WGS sequence"/>
</dbReference>
<gene>
    <name evidence="3" type="ORF">ECRASSUSDP1_LOCUS20991</name>
</gene>
<dbReference type="AlphaFoldDB" id="A0AAD2D4F9"/>
<evidence type="ECO:0000313" key="4">
    <source>
        <dbReference type="Proteomes" id="UP001295684"/>
    </source>
</evidence>
<evidence type="ECO:0000313" key="3">
    <source>
        <dbReference type="EMBL" id="CAI2379580.1"/>
    </source>
</evidence>
<comment type="caution">
    <text evidence="3">The sequence shown here is derived from an EMBL/GenBank/DDBJ whole genome shotgun (WGS) entry which is preliminary data.</text>
</comment>
<feature type="compositionally biased region" description="Polar residues" evidence="2">
    <location>
        <begin position="1"/>
        <end position="34"/>
    </location>
</feature>